<evidence type="ECO:0000313" key="3">
    <source>
        <dbReference type="Proteomes" id="UP000269693"/>
    </source>
</evidence>
<dbReference type="CDD" id="cd20707">
    <property type="entry name" value="MIX_III"/>
    <property type="match status" value="1"/>
</dbReference>
<dbReference type="InterPro" id="IPR046864">
    <property type="entry name" value="VasX_N"/>
</dbReference>
<evidence type="ECO:0000259" key="1">
    <source>
        <dbReference type="Pfam" id="PF20249"/>
    </source>
</evidence>
<reference evidence="2 3" key="1">
    <citation type="submission" date="2018-09" db="EMBL/GenBank/DDBJ databases">
        <title>Insights into the microbiota of Asian seabass (Lates calcarifer) with tenacibaculosis symptoms and description of sp. nov. Tenacibaculum singaporense.</title>
        <authorList>
            <person name="Miyake S."/>
            <person name="Soh M."/>
            <person name="Azman M.N."/>
            <person name="Ngoh S.Y."/>
            <person name="Orban L."/>
            <person name="Seedorf H."/>
        </authorList>
    </citation>
    <scope>NUCLEOTIDE SEQUENCE [LARGE SCALE GENOMIC DNA]</scope>
    <source>
        <strain evidence="2 3">DSM 13764</strain>
    </source>
</reference>
<feature type="domain" description="Toxin VasX N-terminal region" evidence="1">
    <location>
        <begin position="121"/>
        <end position="238"/>
    </location>
</feature>
<dbReference type="EMBL" id="CP032544">
    <property type="protein sequence ID" value="AZJ32544.1"/>
    <property type="molecule type" value="Genomic_DNA"/>
</dbReference>
<name>A0ABN5T5I6_9FLAO</name>
<dbReference type="Pfam" id="PF20249">
    <property type="entry name" value="VasX_N"/>
    <property type="match status" value="1"/>
</dbReference>
<gene>
    <name evidence="2" type="ORF">D6200_08270</name>
</gene>
<proteinExistence type="predicted"/>
<dbReference type="Proteomes" id="UP000269693">
    <property type="component" value="Chromosome"/>
</dbReference>
<evidence type="ECO:0000313" key="2">
    <source>
        <dbReference type="EMBL" id="AZJ32544.1"/>
    </source>
</evidence>
<sequence>MANDILEKNQLTEYNEVVARYFFECTGGGVTEPVKSPEKEALKPGIRLHFLRYGLFDRNSENQTEEDVNAPKYNDPRITKGVLIQDDKAVCKNVATCNSNTQNTNAAENSTLELEEVEVLSLKELPQINNFYVARTALNKGYIYLINDEDQDDYHELYVDESGQLQHIIWAYNKDEKGNYKDIRKPSGDKSEYKLIIEPGKKYWVAYSPVQWSRDYHNELNTDANKRKERMKLIDCSGIKKGEEEKHENVIPFTNVRATFPGNHPRAGALEKMLDSILSDEKKQDEKGDNEVFEDMFVTLHDPVGCANDVGVELADKIADLEALVESLGTGKDPVEIKKDILEGKPKQEIKKGSREEQISTLLATALTTYQLVYNDKEMITDYDGGESGSGPKFTGINIGATPMIYWDGNGILQQKLIDILAVKERKKIRESIVSYRHDFTIILGSDYYTQYFEDFNENGFIGLLEGKHITTSHMRLLSIAPGGIDHYLDLKKHRDNYKGELKNKNKEAKEFYIKYVKGSNKKVHEVLEKELNLDFFDENENVLNNSLLTDLANKVAGHVSNGLEAYVGLSNAKKINLNLTFDRLKVLTHKGKPVFQTRTRTLEALLKQNGATLDESVKLVDFKKGHRIAKILDVEEIYLVNEYNPKGKNTLNVPAEIPAKKTKAQVQGAQRVLNNIHFAKGLYYLQILNISSATYQVYDSPSAKSLVNLVGIGTELTGAFFNVKRVNAIALNRESKVVSSLSNRARLFNKVGAGFTAAVCFWEAIDAFSDNDNDAAFMWVGAGALFTTGIFVSGPVGWVIGGVAIGLVYLANYFKDTPLERYFKHYWLSDRVALSRNNNETPWQYINRVYENRSALIKDREEYKDWKDLRVCHQQLLDLMVCSAMFVKEIKLSSERVISIGGEDGRAGASFATSDVSKLTIQTSFRQFLWFKDQLQYKVFLVNTRTGSYEEIAEEELRGEVNLEEDNKGKIIATNTTINIPNRVHRKRHNNQTTIFQLLFICKLTIDEETNKYYPHTYVGEERYMGIKIKLFESKVTGTKNMDGLLFKPQPTEYKGFYYKNVKVDTLNNLLVWAKDLILNI</sequence>
<keyword evidence="3" id="KW-1185">Reference proteome</keyword>
<dbReference type="RefSeq" id="WP_073184369.1">
    <property type="nucleotide sequence ID" value="NZ_CP032544.1"/>
</dbReference>
<organism evidence="2 3">
    <name type="scientific">Tenacibaculum mesophilum</name>
    <dbReference type="NCBI Taxonomy" id="104268"/>
    <lineage>
        <taxon>Bacteria</taxon>
        <taxon>Pseudomonadati</taxon>
        <taxon>Bacteroidota</taxon>
        <taxon>Flavobacteriia</taxon>
        <taxon>Flavobacteriales</taxon>
        <taxon>Flavobacteriaceae</taxon>
        <taxon>Tenacibaculum</taxon>
    </lineage>
</organism>
<accession>A0ABN5T5I6</accession>
<protein>
    <recommendedName>
        <fullName evidence="1">Toxin VasX N-terminal region domain-containing protein</fullName>
    </recommendedName>
</protein>